<accession>A0A9X1Y418</accession>
<organism evidence="1 2">
    <name type="scientific">Roseomonas acroporae</name>
    <dbReference type="NCBI Taxonomy" id="2937791"/>
    <lineage>
        <taxon>Bacteria</taxon>
        <taxon>Pseudomonadati</taxon>
        <taxon>Pseudomonadota</taxon>
        <taxon>Alphaproteobacteria</taxon>
        <taxon>Acetobacterales</taxon>
        <taxon>Roseomonadaceae</taxon>
        <taxon>Roseomonas</taxon>
    </lineage>
</organism>
<protein>
    <submittedName>
        <fullName evidence="1">Uncharacterized protein</fullName>
    </submittedName>
</protein>
<proteinExistence type="predicted"/>
<comment type="caution">
    <text evidence="1">The sequence shown here is derived from an EMBL/GenBank/DDBJ whole genome shotgun (WGS) entry which is preliminary data.</text>
</comment>
<name>A0A9X1Y418_9PROT</name>
<keyword evidence="2" id="KW-1185">Reference proteome</keyword>
<evidence type="ECO:0000313" key="1">
    <source>
        <dbReference type="EMBL" id="MCK8783171.1"/>
    </source>
</evidence>
<dbReference type="EMBL" id="JALPRX010000007">
    <property type="protein sequence ID" value="MCK8783171.1"/>
    <property type="molecule type" value="Genomic_DNA"/>
</dbReference>
<gene>
    <name evidence="1" type="ORF">M0638_02105</name>
</gene>
<dbReference type="RefSeq" id="WP_248665298.1">
    <property type="nucleotide sequence ID" value="NZ_JALPRX010000007.1"/>
</dbReference>
<dbReference type="AlphaFoldDB" id="A0A9X1Y418"/>
<dbReference type="Proteomes" id="UP001139516">
    <property type="component" value="Unassembled WGS sequence"/>
</dbReference>
<reference evidence="1" key="1">
    <citation type="submission" date="2022-04" db="EMBL/GenBank/DDBJ databases">
        <title>Roseomonas acroporae sp. nov., isolated from coral Acropora digitifera.</title>
        <authorList>
            <person name="Sun H."/>
        </authorList>
    </citation>
    <scope>NUCLEOTIDE SEQUENCE</scope>
    <source>
        <strain evidence="1">NAR14</strain>
    </source>
</reference>
<sequence>MARIAARPAAMRVGAAGGRVGMFEVREEEDGLHFSVVSGGERIAVTRSRESADALVDALEDGWAAAFGGAVAQVRQHYPYDLLDPTPGPAEG</sequence>
<evidence type="ECO:0000313" key="2">
    <source>
        <dbReference type="Proteomes" id="UP001139516"/>
    </source>
</evidence>